<keyword evidence="3" id="KW-1185">Reference proteome</keyword>
<comment type="caution">
    <text evidence="2">The sequence shown here is derived from an EMBL/GenBank/DDBJ whole genome shotgun (WGS) entry which is preliminary data.</text>
</comment>
<dbReference type="RefSeq" id="WP_123684827.1">
    <property type="nucleotide sequence ID" value="NZ_RKHY01000001.1"/>
</dbReference>
<evidence type="ECO:0000313" key="3">
    <source>
        <dbReference type="Proteomes" id="UP000274843"/>
    </source>
</evidence>
<sequence>MPGINISGGNFGPINTGTNSGSMSGANINQQQAPLVTLLEQLRAETAALEVADRKALDRNLTGLLEDARKAQDPDTAEDVEPEVVRTRWEKVKGLLSQASEVSGTVAQIGGHISELIGAF</sequence>
<accession>A0A3N2GZ50</accession>
<proteinExistence type="predicted"/>
<dbReference type="GeneID" id="301845681"/>
<dbReference type="AlphaFoldDB" id="A0A3N2GZ50"/>
<evidence type="ECO:0000256" key="1">
    <source>
        <dbReference type="SAM" id="MobiDB-lite"/>
    </source>
</evidence>
<feature type="region of interest" description="Disordered" evidence="1">
    <location>
        <begin position="1"/>
        <end position="28"/>
    </location>
</feature>
<dbReference type="Proteomes" id="UP000274843">
    <property type="component" value="Unassembled WGS sequence"/>
</dbReference>
<protein>
    <submittedName>
        <fullName evidence="2">Uncharacterized protein</fullName>
    </submittedName>
</protein>
<organism evidence="2 3">
    <name type="scientific">Amycolatopsis thermoflava</name>
    <dbReference type="NCBI Taxonomy" id="84480"/>
    <lineage>
        <taxon>Bacteria</taxon>
        <taxon>Bacillati</taxon>
        <taxon>Actinomycetota</taxon>
        <taxon>Actinomycetes</taxon>
        <taxon>Pseudonocardiales</taxon>
        <taxon>Pseudonocardiaceae</taxon>
        <taxon>Amycolatopsis</taxon>
        <taxon>Amycolatopsis methanolica group</taxon>
    </lineage>
</organism>
<feature type="compositionally biased region" description="Polar residues" evidence="1">
    <location>
        <begin position="13"/>
        <end position="28"/>
    </location>
</feature>
<dbReference type="EMBL" id="RKHY01000001">
    <property type="protein sequence ID" value="ROS41971.1"/>
    <property type="molecule type" value="Genomic_DNA"/>
</dbReference>
<reference evidence="2 3" key="1">
    <citation type="submission" date="2018-11" db="EMBL/GenBank/DDBJ databases">
        <title>Sequencing the genomes of 1000 actinobacteria strains.</title>
        <authorList>
            <person name="Klenk H.-P."/>
        </authorList>
    </citation>
    <scope>NUCLEOTIDE SEQUENCE [LARGE SCALE GENOMIC DNA]</scope>
    <source>
        <strain evidence="2 3">DSM 44348</strain>
    </source>
</reference>
<evidence type="ECO:0000313" key="2">
    <source>
        <dbReference type="EMBL" id="ROS41971.1"/>
    </source>
</evidence>
<gene>
    <name evidence="2" type="ORF">EDD35_4347</name>
</gene>
<name>A0A3N2GZ50_9PSEU</name>